<feature type="chain" id="PRO_5046043556" evidence="2">
    <location>
        <begin position="27"/>
        <end position="68"/>
    </location>
</feature>
<keyword evidence="4" id="KW-1185">Reference proteome</keyword>
<keyword evidence="2" id="KW-0732">Signal</keyword>
<accession>A0ABV3SEF3</accession>
<dbReference type="RefSeq" id="WP_367952327.1">
    <property type="nucleotide sequence ID" value="NZ_JBDPGJ010000001.1"/>
</dbReference>
<proteinExistence type="predicted"/>
<organism evidence="3 4">
    <name type="scientific">Aquibium pacificus</name>
    <dbReference type="NCBI Taxonomy" id="3153579"/>
    <lineage>
        <taxon>Bacteria</taxon>
        <taxon>Pseudomonadati</taxon>
        <taxon>Pseudomonadota</taxon>
        <taxon>Alphaproteobacteria</taxon>
        <taxon>Hyphomicrobiales</taxon>
        <taxon>Phyllobacteriaceae</taxon>
        <taxon>Aquibium</taxon>
    </lineage>
</organism>
<comment type="caution">
    <text evidence="3">The sequence shown here is derived from an EMBL/GenBank/DDBJ whole genome shotgun (WGS) entry which is preliminary data.</text>
</comment>
<protein>
    <submittedName>
        <fullName evidence="3">Uncharacterized protein</fullName>
    </submittedName>
</protein>
<gene>
    <name evidence="3" type="ORF">ABGN05_02050</name>
</gene>
<evidence type="ECO:0000256" key="1">
    <source>
        <dbReference type="SAM" id="MobiDB-lite"/>
    </source>
</evidence>
<reference evidence="3 4" key="1">
    <citation type="submission" date="2024-05" db="EMBL/GenBank/DDBJ databases">
        <authorList>
            <person name="Jiang F."/>
        </authorList>
    </citation>
    <scope>NUCLEOTIDE SEQUENCE [LARGE SCALE GENOMIC DNA]</scope>
    <source>
        <strain evidence="3 4">LZ166</strain>
    </source>
</reference>
<name>A0ABV3SEF3_9HYPH</name>
<dbReference type="Proteomes" id="UP001556692">
    <property type="component" value="Unassembled WGS sequence"/>
</dbReference>
<feature type="region of interest" description="Disordered" evidence="1">
    <location>
        <begin position="44"/>
        <end position="68"/>
    </location>
</feature>
<feature type="signal peptide" evidence="2">
    <location>
        <begin position="1"/>
        <end position="26"/>
    </location>
</feature>
<evidence type="ECO:0000256" key="2">
    <source>
        <dbReference type="SAM" id="SignalP"/>
    </source>
</evidence>
<evidence type="ECO:0000313" key="4">
    <source>
        <dbReference type="Proteomes" id="UP001556692"/>
    </source>
</evidence>
<sequence length="68" mass="7251">MRLLLLVAVLALAVDAINFSGAYSQAAWNTARAKVIEISGEFSDGPLFDRNVASADDTRAEPASPRTE</sequence>
<evidence type="ECO:0000313" key="3">
    <source>
        <dbReference type="EMBL" id="MEX0404439.1"/>
    </source>
</evidence>
<dbReference type="EMBL" id="JBDPGJ010000001">
    <property type="protein sequence ID" value="MEX0404439.1"/>
    <property type="molecule type" value="Genomic_DNA"/>
</dbReference>